<dbReference type="EMBL" id="JX100810">
    <property type="protein sequence ID" value="AFU88133.1"/>
    <property type="molecule type" value="Genomic_DNA"/>
</dbReference>
<dbReference type="KEGG" id="vg:13995191"/>
<evidence type="ECO:0000313" key="1">
    <source>
        <dbReference type="EMBL" id="AFU88133.1"/>
    </source>
</evidence>
<organism evidence="1 2">
    <name type="scientific">Caulobacter phage CcrColossus</name>
    <dbReference type="NCBI Taxonomy" id="1211640"/>
    <lineage>
        <taxon>Viruses</taxon>
        <taxon>Duplodnaviria</taxon>
        <taxon>Heunggongvirae</taxon>
        <taxon>Uroviricota</taxon>
        <taxon>Caudoviricetes</taxon>
        <taxon>Jeanschmidtviridae</taxon>
        <taxon>Colossusvirus</taxon>
        <taxon>Colossusvirus colossus</taxon>
    </lineage>
</organism>
<accession>K4JW63</accession>
<keyword evidence="2" id="KW-1185">Reference proteome</keyword>
<proteinExistence type="predicted"/>
<name>K4JW63_9CAUD</name>
<dbReference type="RefSeq" id="YP_006988497.1">
    <property type="nucleotide sequence ID" value="NC_019406.1"/>
</dbReference>
<reference evidence="1 2" key="1">
    <citation type="journal article" date="2012" name="BMC Genomics">
        <title>The Caulobacter crescentus phage phiCbK: genomics of a canonical phage.</title>
        <authorList>
            <person name="Gill J.J."/>
            <person name="Berry J.D."/>
            <person name="Russell W.K."/>
            <person name="Lessor L."/>
            <person name="Escobar Garcia D.A."/>
            <person name="Hernandez D."/>
            <person name="Kane A."/>
            <person name="Keene J."/>
            <person name="Maddox M."/>
            <person name="Martin R."/>
            <person name="Mohan S."/>
            <person name="Thorn A.M."/>
            <person name="Russell D.H."/>
            <person name="Young R."/>
        </authorList>
    </citation>
    <scope>NUCLEOTIDE SEQUENCE [LARGE SCALE GENOMIC DNA]</scope>
</reference>
<gene>
    <name evidence="1" type="ORF">CcrColossus_gp263</name>
</gene>
<dbReference type="Proteomes" id="UP000000463">
    <property type="component" value="Segment"/>
</dbReference>
<dbReference type="GeneID" id="13995191"/>
<protein>
    <submittedName>
        <fullName evidence="1">Uncharacterized protein</fullName>
    </submittedName>
</protein>
<evidence type="ECO:0000313" key="2">
    <source>
        <dbReference type="Proteomes" id="UP000000463"/>
    </source>
</evidence>
<sequence>MRAVPEMKYVWTAPEGLHQVAYSVAERPDLHRDISAPFESTMAQHVSDFLTPEGSGILKALHSLDSRVTTLTFADARSAIRFVEHFAPAKFVLEG</sequence>